<keyword evidence="2" id="KW-0175">Coiled coil</keyword>
<evidence type="ECO:0000256" key="2">
    <source>
        <dbReference type="SAM" id="Coils"/>
    </source>
</evidence>
<dbReference type="Proteomes" id="UP001141806">
    <property type="component" value="Unassembled WGS sequence"/>
</dbReference>
<name>A0A9Q0H8K0_9MAGN</name>
<keyword evidence="5" id="KW-1185">Reference proteome</keyword>
<dbReference type="PROSITE" id="PS51444">
    <property type="entry name" value="FH2"/>
    <property type="match status" value="1"/>
</dbReference>
<feature type="domain" description="FH2" evidence="3">
    <location>
        <begin position="1"/>
        <end position="154"/>
    </location>
</feature>
<protein>
    <recommendedName>
        <fullName evidence="3">FH2 domain-containing protein</fullName>
    </recommendedName>
</protein>
<evidence type="ECO:0000256" key="1">
    <source>
        <dbReference type="ARBA" id="ARBA00006468"/>
    </source>
</evidence>
<comment type="caution">
    <text evidence="4">The sequence shown here is derived from an EMBL/GenBank/DDBJ whole genome shotgun (WGS) entry which is preliminary data.</text>
</comment>
<proteinExistence type="inferred from homology"/>
<dbReference type="EMBL" id="JAMYWD010000009">
    <property type="protein sequence ID" value="KAJ4961543.1"/>
    <property type="molecule type" value="Genomic_DNA"/>
</dbReference>
<dbReference type="InterPro" id="IPR042201">
    <property type="entry name" value="FH2_Formin_sf"/>
</dbReference>
<dbReference type="PANTHER" id="PTHR45733">
    <property type="entry name" value="FORMIN-J"/>
    <property type="match status" value="1"/>
</dbReference>
<feature type="coiled-coil region" evidence="2">
    <location>
        <begin position="129"/>
        <end position="158"/>
    </location>
</feature>
<sequence length="166" mass="18763">MFRVHDPQVVASKKPDLLHFHEDLVSLISASKIQLKSLVAEMQAIMGDLEKVKQERTASENDGPVSEAFRKKLEEFIGFAETEVASLKSFYVAVGENADALSFYFCEDPVGCSFEQVIATLLNFVRMFLRAHDENRKQAELEMKKVQMEAKMKKAESINLTKKTAT</sequence>
<dbReference type="OrthoDB" id="695218at2759"/>
<organism evidence="4 5">
    <name type="scientific">Protea cynaroides</name>
    <dbReference type="NCBI Taxonomy" id="273540"/>
    <lineage>
        <taxon>Eukaryota</taxon>
        <taxon>Viridiplantae</taxon>
        <taxon>Streptophyta</taxon>
        <taxon>Embryophyta</taxon>
        <taxon>Tracheophyta</taxon>
        <taxon>Spermatophyta</taxon>
        <taxon>Magnoliopsida</taxon>
        <taxon>Proteales</taxon>
        <taxon>Proteaceae</taxon>
        <taxon>Protea</taxon>
    </lineage>
</organism>
<dbReference type="SUPFAM" id="SSF101447">
    <property type="entry name" value="Formin homology 2 domain (FH2 domain)"/>
    <property type="match status" value="1"/>
</dbReference>
<dbReference type="Gene3D" id="1.20.58.2220">
    <property type="entry name" value="Formin, FH2 domain"/>
    <property type="match status" value="1"/>
</dbReference>
<evidence type="ECO:0000259" key="3">
    <source>
        <dbReference type="PROSITE" id="PS51444"/>
    </source>
</evidence>
<comment type="similarity">
    <text evidence="1">Belongs to the formin-like family. Class-II subfamily.</text>
</comment>
<dbReference type="AlphaFoldDB" id="A0A9Q0H8K0"/>
<reference evidence="4" key="1">
    <citation type="journal article" date="2023" name="Plant J.">
        <title>The genome of the king protea, Protea cynaroides.</title>
        <authorList>
            <person name="Chang J."/>
            <person name="Duong T.A."/>
            <person name="Schoeman C."/>
            <person name="Ma X."/>
            <person name="Roodt D."/>
            <person name="Barker N."/>
            <person name="Li Z."/>
            <person name="Van de Peer Y."/>
            <person name="Mizrachi E."/>
        </authorList>
    </citation>
    <scope>NUCLEOTIDE SEQUENCE</scope>
    <source>
        <tissue evidence="4">Young leaves</tissue>
    </source>
</reference>
<accession>A0A9Q0H8K0</accession>
<evidence type="ECO:0000313" key="4">
    <source>
        <dbReference type="EMBL" id="KAJ4961543.1"/>
    </source>
</evidence>
<gene>
    <name evidence="4" type="ORF">NE237_021453</name>
</gene>
<evidence type="ECO:0000313" key="5">
    <source>
        <dbReference type="Proteomes" id="UP001141806"/>
    </source>
</evidence>
<dbReference type="PANTHER" id="PTHR45733:SF10">
    <property type="entry name" value="FORMIN-LIKE PROTEIN 15A-RELATED"/>
    <property type="match status" value="1"/>
</dbReference>
<dbReference type="InterPro" id="IPR051144">
    <property type="entry name" value="Formin_homology_domain"/>
</dbReference>
<dbReference type="Pfam" id="PF02181">
    <property type="entry name" value="FH2"/>
    <property type="match status" value="1"/>
</dbReference>
<dbReference type="InterPro" id="IPR015425">
    <property type="entry name" value="FH2_Formin"/>
</dbReference>